<evidence type="ECO:0000256" key="4">
    <source>
        <dbReference type="ARBA" id="ARBA00023239"/>
    </source>
</evidence>
<evidence type="ECO:0000256" key="2">
    <source>
        <dbReference type="ARBA" id="ARBA00023004"/>
    </source>
</evidence>
<feature type="region of interest" description="Disordered" evidence="9">
    <location>
        <begin position="1"/>
        <end position="43"/>
    </location>
</feature>
<comment type="subcellular location">
    <subcellularLocation>
        <location evidence="7">Cytoplasm</location>
    </subcellularLocation>
</comment>
<comment type="caution">
    <text evidence="10">The sequence shown here is derived from an EMBL/GenBank/DDBJ whole genome shotgun (WGS) entry which is preliminary data.</text>
</comment>
<evidence type="ECO:0000256" key="8">
    <source>
        <dbReference type="RuleBase" id="RU004185"/>
    </source>
</evidence>
<proteinExistence type="inferred from homology"/>
<comment type="function">
    <text evidence="7">Involved in coproporphyrin-dependent heme b biosynthesis. Catalyzes the insertion of ferrous iron into coproporphyrin III to form Fe-coproporphyrin III.</text>
</comment>
<dbReference type="GO" id="GO:0005737">
    <property type="term" value="C:cytoplasm"/>
    <property type="evidence" value="ECO:0007669"/>
    <property type="project" value="UniProtKB-SubCell"/>
</dbReference>
<feature type="binding site" evidence="7">
    <location>
        <position position="234"/>
    </location>
    <ligand>
        <name>Fe(2+)</name>
        <dbReference type="ChEBI" id="CHEBI:29033"/>
    </ligand>
</feature>
<gene>
    <name evidence="10" type="primary">hemH</name>
    <name evidence="7" type="synonym">cpfC</name>
    <name evidence="10" type="ORF">Ccel01_26330</name>
</gene>
<evidence type="ECO:0000256" key="1">
    <source>
        <dbReference type="ARBA" id="ARBA00004744"/>
    </source>
</evidence>
<comment type="catalytic activity">
    <reaction evidence="6">
        <text>Fe-coproporphyrin III + 2 H(+) = coproporphyrin III + Fe(2+)</text>
        <dbReference type="Rhea" id="RHEA:49572"/>
        <dbReference type="ChEBI" id="CHEBI:15378"/>
        <dbReference type="ChEBI" id="CHEBI:29033"/>
        <dbReference type="ChEBI" id="CHEBI:68438"/>
        <dbReference type="ChEBI" id="CHEBI:131725"/>
        <dbReference type="EC" id="4.99.1.9"/>
    </reaction>
    <physiologicalReaction direction="right-to-left" evidence="6">
        <dbReference type="Rhea" id="RHEA:49574"/>
    </physiologicalReaction>
</comment>
<feature type="binding site" evidence="7">
    <location>
        <position position="324"/>
    </location>
    <ligand>
        <name>Fe(2+)</name>
        <dbReference type="ChEBI" id="CHEBI:29033"/>
    </ligand>
</feature>
<keyword evidence="7" id="KW-0479">Metal-binding</keyword>
<keyword evidence="4 7" id="KW-0456">Lyase</keyword>
<evidence type="ECO:0000313" key="11">
    <source>
        <dbReference type="Proteomes" id="UP001165168"/>
    </source>
</evidence>
<organism evidence="10 11">
    <name type="scientific">Cellulosimicrobium cellulans</name>
    <name type="common">Arthrobacter luteus</name>
    <dbReference type="NCBI Taxonomy" id="1710"/>
    <lineage>
        <taxon>Bacteria</taxon>
        <taxon>Bacillati</taxon>
        <taxon>Actinomycetota</taxon>
        <taxon>Actinomycetes</taxon>
        <taxon>Micrococcales</taxon>
        <taxon>Promicromonosporaceae</taxon>
        <taxon>Cellulosimicrobium</taxon>
    </lineage>
</organism>
<comment type="pathway">
    <text evidence="1 7">Porphyrin-containing compound metabolism; protoheme biosynthesis.</text>
</comment>
<dbReference type="InterPro" id="IPR033659">
    <property type="entry name" value="Ferrochelatase_N"/>
</dbReference>
<dbReference type="AlphaFoldDB" id="A0AAV5PA86"/>
<dbReference type="EMBL" id="BSTG01000003">
    <property type="protein sequence ID" value="GLY58031.1"/>
    <property type="molecule type" value="Genomic_DNA"/>
</dbReference>
<keyword evidence="5 7" id="KW-0627">Porphyrin biosynthesis</keyword>
<dbReference type="Pfam" id="PF00762">
    <property type="entry name" value="Ferrochelatase"/>
    <property type="match status" value="1"/>
</dbReference>
<evidence type="ECO:0000256" key="9">
    <source>
        <dbReference type="SAM" id="MobiDB-lite"/>
    </source>
</evidence>
<dbReference type="PANTHER" id="PTHR11108">
    <property type="entry name" value="FERROCHELATASE"/>
    <property type="match status" value="1"/>
</dbReference>
<accession>A0AAV5PA86</accession>
<dbReference type="NCBIfam" id="NF000689">
    <property type="entry name" value="PRK00035.2-1"/>
    <property type="match status" value="1"/>
</dbReference>
<sequence>MIGSMPPFSPQDVTADTGRAAEPDEPVEPAATPASAVEPGPAPDLRPYDALLLYSFGGPNKPEDVVPFLRNVTAGKGIPDSRLEEVGEHYYGFGGKSPINEQNLALKAAIEAELARRGVELPVVWGNRNWEPYTTDAIDELEALGAKNAVALVTSAYSSYSGCRQYREDLAVVLDGRGQLGPDGSTGVQFDKVRSYFNHPGFAQANVDAVLDGYAALADKGGDGAAARLVFVTHSIPDTMEAASRVSFATYSEQHLDLARVIAAEVSARLGHDVAWDLAYCSRSGPPSQPWLEPDVNDHLEALAQDGVRDVVLSPIGFVSDHMEVAYDLDTEAMETATGLGMTAVRAGTVSTREPFVRGLVDLLVERAALARGEDVEQATVGALPAFRSVCAPGCCLRRDGEPSGVPALCSTDIHS</sequence>
<dbReference type="SUPFAM" id="SSF53800">
    <property type="entry name" value="Chelatase"/>
    <property type="match status" value="1"/>
</dbReference>
<dbReference type="PANTHER" id="PTHR11108:SF1">
    <property type="entry name" value="FERROCHELATASE, MITOCHONDRIAL"/>
    <property type="match status" value="1"/>
</dbReference>
<dbReference type="Gene3D" id="3.40.50.1400">
    <property type="match status" value="2"/>
</dbReference>
<dbReference type="HAMAP" id="MF_00323">
    <property type="entry name" value="Ferrochelatase"/>
    <property type="match status" value="1"/>
</dbReference>
<feature type="binding site" evidence="7">
    <location>
        <position position="166"/>
    </location>
    <ligand>
        <name>Fe-coproporphyrin III</name>
        <dbReference type="ChEBI" id="CHEBI:68438"/>
    </ligand>
</feature>
<keyword evidence="7" id="KW-0963">Cytoplasm</keyword>
<dbReference type="CDD" id="cd00419">
    <property type="entry name" value="Ferrochelatase_C"/>
    <property type="match status" value="1"/>
</dbReference>
<dbReference type="GO" id="GO:0006783">
    <property type="term" value="P:heme biosynthetic process"/>
    <property type="evidence" value="ECO:0007669"/>
    <property type="project" value="UniProtKB-UniRule"/>
</dbReference>
<comment type="caution">
    <text evidence="7">Lacks conserved residue(s) required for the propagation of feature annotation.</text>
</comment>
<dbReference type="InterPro" id="IPR001015">
    <property type="entry name" value="Ferrochelatase"/>
</dbReference>
<evidence type="ECO:0000313" key="10">
    <source>
        <dbReference type="EMBL" id="GLY58031.1"/>
    </source>
</evidence>
<name>A0AAV5PA86_CELCE</name>
<evidence type="ECO:0000256" key="7">
    <source>
        <dbReference type="HAMAP-Rule" id="MF_00323"/>
    </source>
</evidence>
<dbReference type="InterPro" id="IPR033644">
    <property type="entry name" value="Ferrochelatase_C"/>
</dbReference>
<evidence type="ECO:0000256" key="5">
    <source>
        <dbReference type="ARBA" id="ARBA00023244"/>
    </source>
</evidence>
<reference evidence="10" key="1">
    <citation type="submission" date="2023-03" db="EMBL/GenBank/DDBJ databases">
        <title>Cellulosimicrobium cellulans NBRC 103059.</title>
        <authorList>
            <person name="Ichikawa N."/>
            <person name="Sato H."/>
            <person name="Tonouchi N."/>
        </authorList>
    </citation>
    <scope>NUCLEOTIDE SEQUENCE</scope>
    <source>
        <strain evidence="10">NBRC 103059</strain>
    </source>
</reference>
<dbReference type="GO" id="GO:0004325">
    <property type="term" value="F:ferrochelatase activity"/>
    <property type="evidence" value="ECO:0007669"/>
    <property type="project" value="UniProtKB-UniRule"/>
</dbReference>
<keyword evidence="3 7" id="KW-0350">Heme biosynthesis</keyword>
<protein>
    <recommendedName>
        <fullName evidence="7">Coproporphyrin III ferrochelatase</fullName>
        <ecNumber evidence="7">4.99.1.9</ecNumber>
    </recommendedName>
</protein>
<dbReference type="EC" id="4.99.1.9" evidence="7"/>
<dbReference type="Proteomes" id="UP001165168">
    <property type="component" value="Unassembled WGS sequence"/>
</dbReference>
<dbReference type="CDD" id="cd03411">
    <property type="entry name" value="Ferrochelatase_N"/>
    <property type="match status" value="1"/>
</dbReference>
<comment type="similarity">
    <text evidence="7 8">Belongs to the ferrochelatase family.</text>
</comment>
<dbReference type="GO" id="GO:0046872">
    <property type="term" value="F:metal ion binding"/>
    <property type="evidence" value="ECO:0007669"/>
    <property type="project" value="UniProtKB-KW"/>
</dbReference>
<evidence type="ECO:0000256" key="6">
    <source>
        <dbReference type="ARBA" id="ARBA00024536"/>
    </source>
</evidence>
<feature type="binding site" evidence="7">
    <location>
        <position position="97"/>
    </location>
    <ligand>
        <name>Fe-coproporphyrin III</name>
        <dbReference type="ChEBI" id="CHEBI:68438"/>
    </ligand>
</feature>
<keyword evidence="2 7" id="KW-0408">Iron</keyword>
<evidence type="ECO:0000256" key="3">
    <source>
        <dbReference type="ARBA" id="ARBA00023133"/>
    </source>
</evidence>